<dbReference type="GO" id="GO:0006695">
    <property type="term" value="P:cholesterol biosynthetic process"/>
    <property type="evidence" value="ECO:0007669"/>
    <property type="project" value="UniProtKB-KW"/>
</dbReference>
<evidence type="ECO:0000256" key="1">
    <source>
        <dbReference type="ARBA" id="ARBA00004141"/>
    </source>
</evidence>
<feature type="transmembrane region" description="Helical" evidence="18">
    <location>
        <begin position="128"/>
        <end position="150"/>
    </location>
</feature>
<dbReference type="Pfam" id="PF01222">
    <property type="entry name" value="ERG4_ERG24"/>
    <property type="match status" value="1"/>
</dbReference>
<dbReference type="EMBL" id="JABEZX010000011">
    <property type="protein sequence ID" value="MBA0569410.1"/>
    <property type="molecule type" value="Genomic_DNA"/>
</dbReference>
<evidence type="ECO:0000256" key="15">
    <source>
        <dbReference type="ARBA" id="ARBA00023221"/>
    </source>
</evidence>
<evidence type="ECO:0000256" key="2">
    <source>
        <dbReference type="ARBA" id="ARBA00005402"/>
    </source>
</evidence>
<comment type="caution">
    <text evidence="19">The sequence shown here is derived from an EMBL/GenBank/DDBJ whole genome shotgun (WGS) entry which is preliminary data.</text>
</comment>
<keyword evidence="8" id="KW-0752">Steroid biosynthesis</keyword>
<dbReference type="GO" id="GO:0005789">
    <property type="term" value="C:endoplasmic reticulum membrane"/>
    <property type="evidence" value="ECO:0007669"/>
    <property type="project" value="TreeGrafter"/>
</dbReference>
<keyword evidence="12" id="KW-0443">Lipid metabolism</keyword>
<evidence type="ECO:0000313" key="19">
    <source>
        <dbReference type="EMBL" id="MBA0569410.1"/>
    </source>
</evidence>
<dbReference type="GO" id="GO:0016132">
    <property type="term" value="P:brassinosteroid biosynthetic process"/>
    <property type="evidence" value="ECO:0007669"/>
    <property type="project" value="TreeGrafter"/>
</dbReference>
<feature type="transmembrane region" description="Helical" evidence="18">
    <location>
        <begin position="89"/>
        <end position="108"/>
    </location>
</feature>
<keyword evidence="13 18" id="KW-0472">Membrane</keyword>
<evidence type="ECO:0000256" key="17">
    <source>
        <dbReference type="ARBA" id="ARBA00042688"/>
    </source>
</evidence>
<dbReference type="PANTHER" id="PTHR21257">
    <property type="entry name" value="DELTA(14)-STEROL REDUCTASE"/>
    <property type="match status" value="1"/>
</dbReference>
<protein>
    <recommendedName>
        <fullName evidence="16">7-dehydrocholesterol reductase</fullName>
        <ecNumber evidence="16">1.3.1.21</ecNumber>
    </recommendedName>
    <alternativeName>
        <fullName evidence="17">Sterol Delta(7)-reductase</fullName>
    </alternativeName>
</protein>
<evidence type="ECO:0000256" key="18">
    <source>
        <dbReference type="SAM" id="Phobius"/>
    </source>
</evidence>
<evidence type="ECO:0000256" key="14">
    <source>
        <dbReference type="ARBA" id="ARBA00023166"/>
    </source>
</evidence>
<dbReference type="InterPro" id="IPR001171">
    <property type="entry name" value="ERG24_DHCR-like"/>
</dbReference>
<dbReference type="AlphaFoldDB" id="A0A7J8MXX9"/>
<comment type="subcellular location">
    <subcellularLocation>
        <location evidence="1">Membrane</location>
        <topology evidence="1">Multi-pass membrane protein</topology>
    </subcellularLocation>
</comment>
<keyword evidence="6" id="KW-0152">Cholesterol biosynthesis</keyword>
<keyword evidence="14" id="KW-1207">Sterol metabolism</keyword>
<keyword evidence="20" id="KW-1185">Reference proteome</keyword>
<keyword evidence="5 18" id="KW-0812">Transmembrane</keyword>
<dbReference type="GO" id="GO:0047598">
    <property type="term" value="F:7-dehydrocholesterol reductase activity"/>
    <property type="evidence" value="ECO:0007669"/>
    <property type="project" value="UniProtKB-EC"/>
</dbReference>
<accession>A0A7J8MXX9</accession>
<evidence type="ECO:0000256" key="9">
    <source>
        <dbReference type="ARBA" id="ARBA00022989"/>
    </source>
</evidence>
<evidence type="ECO:0000256" key="5">
    <source>
        <dbReference type="ARBA" id="ARBA00022692"/>
    </source>
</evidence>
<reference evidence="19 20" key="1">
    <citation type="journal article" date="2019" name="Genome Biol. Evol.">
        <title>Insights into the evolution of the New World diploid cottons (Gossypium, subgenus Houzingenia) based on genome sequencing.</title>
        <authorList>
            <person name="Grover C.E."/>
            <person name="Arick M.A. 2nd"/>
            <person name="Thrash A."/>
            <person name="Conover J.L."/>
            <person name="Sanders W.S."/>
            <person name="Peterson D.G."/>
            <person name="Frelichowski J.E."/>
            <person name="Scheffler J.A."/>
            <person name="Scheffler B.E."/>
            <person name="Wendel J.F."/>
        </authorList>
    </citation>
    <scope>NUCLEOTIDE SEQUENCE [LARGE SCALE GENOMIC DNA]</scope>
    <source>
        <strain evidence="19">157</strain>
        <tissue evidence="19">Leaf</tissue>
    </source>
</reference>
<evidence type="ECO:0000256" key="3">
    <source>
        <dbReference type="ARBA" id="ARBA00022516"/>
    </source>
</evidence>
<evidence type="ECO:0000256" key="13">
    <source>
        <dbReference type="ARBA" id="ARBA00023136"/>
    </source>
</evidence>
<feature type="transmembrane region" description="Helical" evidence="18">
    <location>
        <begin position="162"/>
        <end position="181"/>
    </location>
</feature>
<dbReference type="Proteomes" id="UP000593572">
    <property type="component" value="Unassembled WGS sequence"/>
</dbReference>
<evidence type="ECO:0000256" key="8">
    <source>
        <dbReference type="ARBA" id="ARBA00022955"/>
    </source>
</evidence>
<keyword evidence="9 18" id="KW-1133">Transmembrane helix</keyword>
<evidence type="ECO:0000256" key="4">
    <source>
        <dbReference type="ARBA" id="ARBA00022548"/>
    </source>
</evidence>
<name>A0A7J8MXX9_9ROSI</name>
<evidence type="ECO:0000256" key="16">
    <source>
        <dbReference type="ARBA" id="ARBA00038851"/>
    </source>
</evidence>
<keyword evidence="15" id="KW-0753">Steroid metabolism</keyword>
<evidence type="ECO:0000313" key="20">
    <source>
        <dbReference type="Proteomes" id="UP000593572"/>
    </source>
</evidence>
<feature type="transmembrane region" description="Helical" evidence="18">
    <location>
        <begin position="20"/>
        <end position="44"/>
    </location>
</feature>
<keyword evidence="11" id="KW-0756">Sterol biosynthesis</keyword>
<sequence length="231" mass="25731">MAAAPETKTVHSPALTYFSMLSLLSLCPPFVILLSANATLSCLLKYSMLLGLGWYTMVHADGSVAQTWNYLKQHGLQGFIDIWPRPTAIAWKIIFVYGAFEAALQLLLPGKRVEGPISPTGNRPVYKANGMAAYFVTLVTYISLWWFEIFNPTVVYDHLGEIYSALIFGSLIFCVFLYIKGHVAPSSTDSGSSGNFIIDFYWVRISKLLIFTLAGVLMFLAKLERYGSCRI</sequence>
<evidence type="ECO:0000256" key="11">
    <source>
        <dbReference type="ARBA" id="ARBA00023011"/>
    </source>
</evidence>
<dbReference type="PANTHER" id="PTHR21257:SF38">
    <property type="entry name" value="7-DEHYDROCHOLESTEROL REDUCTASE"/>
    <property type="match status" value="1"/>
</dbReference>
<keyword evidence="10" id="KW-0560">Oxidoreductase</keyword>
<gene>
    <name evidence="19" type="ORF">Golob_003134</name>
</gene>
<evidence type="ECO:0000256" key="6">
    <source>
        <dbReference type="ARBA" id="ARBA00022778"/>
    </source>
</evidence>
<keyword evidence="3" id="KW-0444">Lipid biosynthesis</keyword>
<dbReference type="EC" id="1.3.1.21" evidence="16"/>
<keyword evidence="4" id="KW-0153">Cholesterol metabolism</keyword>
<organism evidence="19 20">
    <name type="scientific">Gossypium lobatum</name>
    <dbReference type="NCBI Taxonomy" id="34289"/>
    <lineage>
        <taxon>Eukaryota</taxon>
        <taxon>Viridiplantae</taxon>
        <taxon>Streptophyta</taxon>
        <taxon>Embryophyta</taxon>
        <taxon>Tracheophyta</taxon>
        <taxon>Spermatophyta</taxon>
        <taxon>Magnoliopsida</taxon>
        <taxon>eudicotyledons</taxon>
        <taxon>Gunneridae</taxon>
        <taxon>Pentapetalae</taxon>
        <taxon>rosids</taxon>
        <taxon>malvids</taxon>
        <taxon>Malvales</taxon>
        <taxon>Malvaceae</taxon>
        <taxon>Malvoideae</taxon>
        <taxon>Gossypium</taxon>
    </lineage>
</organism>
<evidence type="ECO:0000256" key="12">
    <source>
        <dbReference type="ARBA" id="ARBA00023098"/>
    </source>
</evidence>
<evidence type="ECO:0000256" key="10">
    <source>
        <dbReference type="ARBA" id="ARBA00023002"/>
    </source>
</evidence>
<feature type="transmembrane region" description="Helical" evidence="18">
    <location>
        <begin position="201"/>
        <end position="221"/>
    </location>
</feature>
<proteinExistence type="inferred from homology"/>
<evidence type="ECO:0000256" key="7">
    <source>
        <dbReference type="ARBA" id="ARBA00022857"/>
    </source>
</evidence>
<keyword evidence="7" id="KW-0521">NADP</keyword>
<comment type="similarity">
    <text evidence="2">Belongs to the ERG4/ERG24 family.</text>
</comment>